<dbReference type="Proteomes" id="UP001152747">
    <property type="component" value="Unassembled WGS sequence"/>
</dbReference>
<name>A0A9P1MZP9_9PELO</name>
<evidence type="ECO:0000313" key="3">
    <source>
        <dbReference type="EMBL" id="CAI5442181.1"/>
    </source>
</evidence>
<keyword evidence="4" id="KW-1185">Reference proteome</keyword>
<dbReference type="AlphaFoldDB" id="A0A9P1MZP9"/>
<evidence type="ECO:0000259" key="2">
    <source>
        <dbReference type="Pfam" id="PF26530"/>
    </source>
</evidence>
<dbReference type="EMBL" id="CANHGI010000002">
    <property type="protein sequence ID" value="CAI5442181.1"/>
    <property type="molecule type" value="Genomic_DNA"/>
</dbReference>
<feature type="chain" id="PRO_5040415379" description="NTF2-like domain-containing protein" evidence="1">
    <location>
        <begin position="16"/>
        <end position="271"/>
    </location>
</feature>
<keyword evidence="1" id="KW-0732">Signal</keyword>
<evidence type="ECO:0000313" key="4">
    <source>
        <dbReference type="Proteomes" id="UP001152747"/>
    </source>
</evidence>
<dbReference type="InterPro" id="IPR058721">
    <property type="entry name" value="NTF2_3"/>
</dbReference>
<gene>
    <name evidence="3" type="ORF">CAMP_LOCUS4818</name>
</gene>
<reference evidence="3" key="1">
    <citation type="submission" date="2022-11" db="EMBL/GenBank/DDBJ databases">
        <authorList>
            <person name="Kikuchi T."/>
        </authorList>
    </citation>
    <scope>NUCLEOTIDE SEQUENCE</scope>
    <source>
        <strain evidence="3">PS1010</strain>
    </source>
</reference>
<sequence>MWYLLIFLLIPSLIGERICYHCISRLDDSIGNKNEKDLLKTVLFSRFNVPPSSDYCAIGGTDLLFQTVDKKICRNETDKCINIASTVEQNRTITRLVIRGCQQELMKTGYHLKHSAFTELINLLLVAVLFVTVSARFHVEVKSEAFQLALKEAKRIETVISSKNSKQVAKLLSPNFSYRGCSGRVSKRRVLSFLRNLRDGLHYNTDVISARLENGRRNLHMTVSWQVGKFSAVYDFVLEKRNGVSVILRGKAADCKIRGYNRSVAHLLSIN</sequence>
<dbReference type="Pfam" id="PF26530">
    <property type="entry name" value="NTF2_3"/>
    <property type="match status" value="1"/>
</dbReference>
<accession>A0A9P1MZP9</accession>
<organism evidence="3 4">
    <name type="scientific">Caenorhabditis angaria</name>
    <dbReference type="NCBI Taxonomy" id="860376"/>
    <lineage>
        <taxon>Eukaryota</taxon>
        <taxon>Metazoa</taxon>
        <taxon>Ecdysozoa</taxon>
        <taxon>Nematoda</taxon>
        <taxon>Chromadorea</taxon>
        <taxon>Rhabditida</taxon>
        <taxon>Rhabditina</taxon>
        <taxon>Rhabditomorpha</taxon>
        <taxon>Rhabditoidea</taxon>
        <taxon>Rhabditidae</taxon>
        <taxon>Peloderinae</taxon>
        <taxon>Caenorhabditis</taxon>
    </lineage>
</organism>
<feature type="domain" description="NTF2-like" evidence="2">
    <location>
        <begin position="153"/>
        <end position="256"/>
    </location>
</feature>
<feature type="signal peptide" evidence="1">
    <location>
        <begin position="1"/>
        <end position="15"/>
    </location>
</feature>
<protein>
    <recommendedName>
        <fullName evidence="2">NTF2-like domain-containing protein</fullName>
    </recommendedName>
</protein>
<proteinExistence type="predicted"/>
<evidence type="ECO:0000256" key="1">
    <source>
        <dbReference type="SAM" id="SignalP"/>
    </source>
</evidence>
<comment type="caution">
    <text evidence="3">The sequence shown here is derived from an EMBL/GenBank/DDBJ whole genome shotgun (WGS) entry which is preliminary data.</text>
</comment>
<dbReference type="OrthoDB" id="5836372at2759"/>